<evidence type="ECO:0000313" key="3">
    <source>
        <dbReference type="Proteomes" id="UP001596997"/>
    </source>
</evidence>
<accession>A0ABW3I3S5</accession>
<reference evidence="3" key="1">
    <citation type="journal article" date="2019" name="Int. J. Syst. Evol. Microbiol.">
        <title>The Global Catalogue of Microorganisms (GCM) 10K type strain sequencing project: providing services to taxonomists for standard genome sequencing and annotation.</title>
        <authorList>
            <consortium name="The Broad Institute Genomics Platform"/>
            <consortium name="The Broad Institute Genome Sequencing Center for Infectious Disease"/>
            <person name="Wu L."/>
            <person name="Ma J."/>
        </authorList>
    </citation>
    <scope>NUCLEOTIDE SEQUENCE [LARGE SCALE GENOMIC DNA]</scope>
    <source>
        <strain evidence="3">CCUG 62114</strain>
    </source>
</reference>
<evidence type="ECO:0000259" key="1">
    <source>
        <dbReference type="Pfam" id="PF20243"/>
    </source>
</evidence>
<protein>
    <submittedName>
        <fullName evidence="2">MbnP family protein</fullName>
    </submittedName>
</protein>
<dbReference type="InterPro" id="IPR046863">
    <property type="entry name" value="MbnP-like_dom"/>
</dbReference>
<dbReference type="Pfam" id="PF20243">
    <property type="entry name" value="MbnP"/>
    <property type="match status" value="1"/>
</dbReference>
<dbReference type="EMBL" id="JBHTJM010000009">
    <property type="protein sequence ID" value="MFD0964418.1"/>
    <property type="molecule type" value="Genomic_DNA"/>
</dbReference>
<dbReference type="RefSeq" id="WP_377715966.1">
    <property type="nucleotide sequence ID" value="NZ_JBHTJM010000009.1"/>
</dbReference>
<sequence length="250" mass="27898">MKKVIYLLCLSVFLFSCSDDDDTKKEVSLTMNFTHNWEGTTISSLGTSLDYTNANGENLSIERLRYLISNVTLRREGSSDIVLNGYNLVDVGEGTGLSYNPSTTISPGTYNLSFTFGFNNEDNQSGIYADLNTANFNVPDMMGGGYHYMQMDGKFMNSSNDETGYNFHAIRAVDNPGMNPTFPQDTFFTVNLGTVVLTDDSTVEVQANIAEWFKNPNTWNLNTLHQMLMPNSNAQIMMYQNGQDVFSLAQ</sequence>
<evidence type="ECO:0000313" key="2">
    <source>
        <dbReference type="EMBL" id="MFD0964418.1"/>
    </source>
</evidence>
<keyword evidence="3" id="KW-1185">Reference proteome</keyword>
<comment type="caution">
    <text evidence="2">The sequence shown here is derived from an EMBL/GenBank/DDBJ whole genome shotgun (WGS) entry which is preliminary data.</text>
</comment>
<feature type="domain" description="Copper-binding protein MbnP-like" evidence="1">
    <location>
        <begin position="28"/>
        <end position="223"/>
    </location>
</feature>
<proteinExistence type="predicted"/>
<name>A0ABW3I3S5_9FLAO</name>
<organism evidence="2 3">
    <name type="scientific">Pseudofulvibacter geojedonensis</name>
    <dbReference type="NCBI Taxonomy" id="1123758"/>
    <lineage>
        <taxon>Bacteria</taxon>
        <taxon>Pseudomonadati</taxon>
        <taxon>Bacteroidota</taxon>
        <taxon>Flavobacteriia</taxon>
        <taxon>Flavobacteriales</taxon>
        <taxon>Flavobacteriaceae</taxon>
        <taxon>Pseudofulvibacter</taxon>
    </lineage>
</organism>
<dbReference type="Proteomes" id="UP001596997">
    <property type="component" value="Unassembled WGS sequence"/>
</dbReference>
<gene>
    <name evidence="2" type="ORF">ACFQ1O_10420</name>
</gene>
<dbReference type="PROSITE" id="PS51257">
    <property type="entry name" value="PROKAR_LIPOPROTEIN"/>
    <property type="match status" value="1"/>
</dbReference>